<reference evidence="2" key="1">
    <citation type="submission" date="2014-08" db="EMBL/GenBank/DDBJ databases">
        <title>Coriobacteriaceae sp. complete genome.</title>
        <authorList>
            <person name="Looft T."/>
            <person name="Bayles D.O."/>
            <person name="Stanton T.B."/>
        </authorList>
    </citation>
    <scope>NUCLEOTIDE SEQUENCE [LARGE SCALE GENOMIC DNA]</scope>
    <source>
        <strain evidence="2">68-1-3</strain>
    </source>
</reference>
<dbReference type="EMBL" id="CP009302">
    <property type="protein sequence ID" value="AJC11712.1"/>
    <property type="molecule type" value="Genomic_DNA"/>
</dbReference>
<dbReference type="AlphaFoldDB" id="A0A0A8B9B2"/>
<sequence length="72" mass="7858">MVMEVVAVSLDEIRAVVLLGDPRMPVCAAFRRALGIQGGGGQRGECRAKRPSRAYRGLRECFRNHGSPMDSV</sequence>
<dbReference type="HOGENOM" id="CLU_2715510_0_0_11"/>
<organism evidence="1 2">
    <name type="scientific">Berryella intestinalis</name>
    <dbReference type="NCBI Taxonomy" id="1531429"/>
    <lineage>
        <taxon>Bacteria</taxon>
        <taxon>Bacillati</taxon>
        <taxon>Actinomycetota</taxon>
        <taxon>Coriobacteriia</taxon>
        <taxon>Eggerthellales</taxon>
        <taxon>Eggerthellaceae</taxon>
        <taxon>Berryella</taxon>
    </lineage>
</organism>
<evidence type="ECO:0000313" key="1">
    <source>
        <dbReference type="EMBL" id="AJC11712.1"/>
    </source>
</evidence>
<dbReference type="Proteomes" id="UP000031121">
    <property type="component" value="Chromosome"/>
</dbReference>
<accession>A0A0A8B9B2</accession>
<proteinExistence type="predicted"/>
<gene>
    <name evidence="1" type="ORF">JI75_02520</name>
</gene>
<keyword evidence="2" id="KW-1185">Reference proteome</keyword>
<name>A0A0A8B9B2_9ACTN</name>
<evidence type="ECO:0000313" key="2">
    <source>
        <dbReference type="Proteomes" id="UP000031121"/>
    </source>
</evidence>
<reference evidence="1 2" key="2">
    <citation type="journal article" date="2015" name="Genome Announc.">
        <title>Complete Genome Sequence of Coriobacteriaceae Strain 68-1-3, a Novel Mucus-Degrading Isolate from the Swine Intestinal Tract.</title>
        <authorList>
            <person name="Looft T."/>
            <person name="Bayles D.O."/>
            <person name="Alt D.P."/>
            <person name="Stanton T.B."/>
        </authorList>
    </citation>
    <scope>NUCLEOTIDE SEQUENCE [LARGE SCALE GENOMIC DNA]</scope>
    <source>
        <strain evidence="1 2">68-1-3</strain>
    </source>
</reference>
<dbReference type="KEGG" id="cbac:JI75_02520"/>
<protein>
    <submittedName>
        <fullName evidence="1">Uncharacterized protein</fullName>
    </submittedName>
</protein>